<dbReference type="Pfam" id="PF13439">
    <property type="entry name" value="Glyco_transf_4"/>
    <property type="match status" value="1"/>
</dbReference>
<dbReference type="InterPro" id="IPR001296">
    <property type="entry name" value="Glyco_trans_1"/>
</dbReference>
<dbReference type="PANTHER" id="PTHR12526:SF630">
    <property type="entry name" value="GLYCOSYLTRANSFERASE"/>
    <property type="match status" value="1"/>
</dbReference>
<evidence type="ECO:0000259" key="1">
    <source>
        <dbReference type="Pfam" id="PF00534"/>
    </source>
</evidence>
<dbReference type="Proteomes" id="UP000070513">
    <property type="component" value="Unassembled WGS sequence"/>
</dbReference>
<protein>
    <recommendedName>
        <fullName evidence="5">Glycosyl transferase family 1 domain-containing protein</fullName>
    </recommendedName>
</protein>
<dbReference type="EMBL" id="LPUR01000001">
    <property type="protein sequence ID" value="KXH84673.1"/>
    <property type="molecule type" value="Genomic_DNA"/>
</dbReference>
<feature type="domain" description="Glycosyltransferase subfamily 4-like N-terminal" evidence="2">
    <location>
        <begin position="13"/>
        <end position="186"/>
    </location>
</feature>
<dbReference type="Pfam" id="PF00534">
    <property type="entry name" value="Glycos_transf_1"/>
    <property type="match status" value="1"/>
</dbReference>
<dbReference type="PANTHER" id="PTHR12526">
    <property type="entry name" value="GLYCOSYLTRANSFERASE"/>
    <property type="match status" value="1"/>
</dbReference>
<evidence type="ECO:0000259" key="2">
    <source>
        <dbReference type="Pfam" id="PF13439"/>
    </source>
</evidence>
<dbReference type="RefSeq" id="WP_062647695.1">
    <property type="nucleotide sequence ID" value="NZ_LPUR01000001.1"/>
</dbReference>
<dbReference type="SUPFAM" id="SSF53756">
    <property type="entry name" value="UDP-Glycosyltransferase/glycogen phosphorylase"/>
    <property type="match status" value="1"/>
</dbReference>
<sequence>MNIIFLEAVQIHGGARKSTIELAKRLNEEGHNSVIVDFWGSCNEFVEDVQANKIPIQILKKNNSPIAIFSSKNPFRIGMNITLFLSDWVRLKKEFRKFQNTFKPDVVIVNNIKTNSILKKGKDYKIAYFARGWFAYNSIGFLKKLMFKYNSDYFIGVSQSTRQAIFTGGLAPLEKIFVVPNAIDLTKVDKYKKERNTRNEGDPMVILHCGGFLPAKGQDLSISLAKKLKNNGINFKMILMGAVYDTPVSENFLKKIRNEITQYQLDDQIEILLNQKDPYSIFKNSDILIHPSDTEGLPRVIMEALAFEIPVIANPVGGVTDYILNNFTGYIATHNHVDDYYEAIHKLYHDKELYRFIAGNGKSLIANNYDKKNQVEEFDKIFKKLEKI</sequence>
<reference evidence="3 4" key="2">
    <citation type="journal article" date="2016" name="Genome Announc.">
        <title>Draft Genome Sequence of a Biocontrol Rhizobacterium, Chryseobacterium kwangjuense Strain KJ1R5, Isolated from Pepper (Capsicum annuum).</title>
        <authorList>
            <person name="Jeong J.J."/>
            <person name="Park H."/>
            <person name="Park B.H."/>
            <person name="Mannaa M."/>
            <person name="Sang M.K."/>
            <person name="Choi I.G."/>
            <person name="Kim K.D."/>
        </authorList>
    </citation>
    <scope>NUCLEOTIDE SEQUENCE [LARGE SCALE GENOMIC DNA]</scope>
    <source>
        <strain evidence="3 4">KJ1R5</strain>
    </source>
</reference>
<proteinExistence type="predicted"/>
<dbReference type="CDD" id="cd03801">
    <property type="entry name" value="GT4_PimA-like"/>
    <property type="match status" value="1"/>
</dbReference>
<comment type="caution">
    <text evidence="3">The sequence shown here is derived from an EMBL/GenBank/DDBJ whole genome shotgun (WGS) entry which is preliminary data.</text>
</comment>
<accession>A0A135WIE5</accession>
<reference evidence="4" key="1">
    <citation type="submission" date="2015-12" db="EMBL/GenBank/DDBJ databases">
        <title>Genome sequence of a biocontrol rhizobacterium Chryseobacterium kwangjuense strain KJ1R5 isolated from pepper (Capsicum annuum L.).</title>
        <authorList>
            <person name="Jeong J.-J."/>
            <person name="Park H."/>
            <person name="Mannaa M."/>
            <person name="Sang M.K."/>
            <person name="Choi I.-G."/>
            <person name="Kim K.D."/>
        </authorList>
    </citation>
    <scope>NUCLEOTIDE SEQUENCE [LARGE SCALE GENOMIC DNA]</scope>
    <source>
        <strain evidence="4">KJ1R5</strain>
    </source>
</reference>
<dbReference type="Gene3D" id="3.40.50.2000">
    <property type="entry name" value="Glycogen Phosphorylase B"/>
    <property type="match status" value="2"/>
</dbReference>
<dbReference type="InterPro" id="IPR028098">
    <property type="entry name" value="Glyco_trans_4-like_N"/>
</dbReference>
<organism evidence="3 4">
    <name type="scientific">Chryseobacterium kwangjuense</name>
    <dbReference type="NCBI Taxonomy" id="267125"/>
    <lineage>
        <taxon>Bacteria</taxon>
        <taxon>Pseudomonadati</taxon>
        <taxon>Bacteroidota</taxon>
        <taxon>Flavobacteriia</taxon>
        <taxon>Flavobacteriales</taxon>
        <taxon>Weeksellaceae</taxon>
        <taxon>Chryseobacterium group</taxon>
        <taxon>Chryseobacterium</taxon>
    </lineage>
</organism>
<gene>
    <name evidence="3" type="ORF">AU378_02615</name>
</gene>
<dbReference type="AlphaFoldDB" id="A0A135WIE5"/>
<evidence type="ECO:0008006" key="5">
    <source>
        <dbReference type="Google" id="ProtNLM"/>
    </source>
</evidence>
<dbReference type="OrthoDB" id="9795068at2"/>
<feature type="domain" description="Glycosyl transferase family 1" evidence="1">
    <location>
        <begin position="193"/>
        <end position="362"/>
    </location>
</feature>
<evidence type="ECO:0000313" key="4">
    <source>
        <dbReference type="Proteomes" id="UP000070513"/>
    </source>
</evidence>
<name>A0A135WIE5_9FLAO</name>
<dbReference type="GO" id="GO:0016757">
    <property type="term" value="F:glycosyltransferase activity"/>
    <property type="evidence" value="ECO:0007669"/>
    <property type="project" value="InterPro"/>
</dbReference>
<evidence type="ECO:0000313" key="3">
    <source>
        <dbReference type="EMBL" id="KXH84673.1"/>
    </source>
</evidence>